<accession>A0ABY4AX68</accession>
<evidence type="ECO:0008006" key="3">
    <source>
        <dbReference type="Google" id="ProtNLM"/>
    </source>
</evidence>
<dbReference type="RefSeq" id="WP_243570435.1">
    <property type="nucleotide sequence ID" value="NZ_BAAARD010000001.1"/>
</dbReference>
<sequence>MSLVIGTVGCSAVEPPTSREAAVSPAVENASGETGDVGVCHSVSLVMTMLEKGSAAYSAGALDRSSFTIVAADLADSLRLLRIMHSEATLIPAVDSLRSAIGDLATAEGAPQTGDGSPVALSLDPIVKRCDEIDAPVSISQ</sequence>
<organism evidence="1 2">
    <name type="scientific">Agromyces soli</name>
    <dbReference type="NCBI Taxonomy" id="659012"/>
    <lineage>
        <taxon>Bacteria</taxon>
        <taxon>Bacillati</taxon>
        <taxon>Actinomycetota</taxon>
        <taxon>Actinomycetes</taxon>
        <taxon>Micrococcales</taxon>
        <taxon>Microbacteriaceae</taxon>
        <taxon>Agromyces</taxon>
    </lineage>
</organism>
<keyword evidence="2" id="KW-1185">Reference proteome</keyword>
<dbReference type="Proteomes" id="UP000831304">
    <property type="component" value="Chromosome"/>
</dbReference>
<proteinExistence type="predicted"/>
<reference evidence="1 2" key="1">
    <citation type="submission" date="2022-03" db="EMBL/GenBank/DDBJ databases">
        <title>Agromyces sp. isolated from the gut of P. brevitarsis seulensis larvae.</title>
        <authorList>
            <person name="Won M."/>
            <person name="Kwon S.-W."/>
        </authorList>
    </citation>
    <scope>NUCLEOTIDE SEQUENCE [LARGE SCALE GENOMIC DNA]</scope>
    <source>
        <strain evidence="1 2">KACC 16215</strain>
    </source>
</reference>
<evidence type="ECO:0000313" key="1">
    <source>
        <dbReference type="EMBL" id="UOE27605.1"/>
    </source>
</evidence>
<protein>
    <recommendedName>
        <fullName evidence="3">Lipoprotein</fullName>
    </recommendedName>
</protein>
<name>A0ABY4AX68_9MICO</name>
<evidence type="ECO:0000313" key="2">
    <source>
        <dbReference type="Proteomes" id="UP000831304"/>
    </source>
</evidence>
<dbReference type="EMBL" id="CP094533">
    <property type="protein sequence ID" value="UOE27605.1"/>
    <property type="molecule type" value="Genomic_DNA"/>
</dbReference>
<gene>
    <name evidence="1" type="ORF">MTP13_07450</name>
</gene>